<evidence type="ECO:0000256" key="1">
    <source>
        <dbReference type="ARBA" id="ARBA00007074"/>
    </source>
</evidence>
<name>A0A2D2CYB2_METT3</name>
<proteinExistence type="inferred from homology"/>
<feature type="domain" description="NlpC/P60" evidence="5">
    <location>
        <begin position="1"/>
        <end position="135"/>
    </location>
</feature>
<dbReference type="SUPFAM" id="SSF54001">
    <property type="entry name" value="Cysteine proteinases"/>
    <property type="match status" value="1"/>
</dbReference>
<organism evidence="6 7">
    <name type="scientific">Methylosinus trichosporium (strain ATCC 35070 / NCIMB 11131 / UNIQEM 75 / OB3b)</name>
    <dbReference type="NCBI Taxonomy" id="595536"/>
    <lineage>
        <taxon>Bacteria</taxon>
        <taxon>Pseudomonadati</taxon>
        <taxon>Pseudomonadota</taxon>
        <taxon>Alphaproteobacteria</taxon>
        <taxon>Hyphomicrobiales</taxon>
        <taxon>Methylocystaceae</taxon>
        <taxon>Methylosinus</taxon>
    </lineage>
</organism>
<evidence type="ECO:0000256" key="2">
    <source>
        <dbReference type="ARBA" id="ARBA00022670"/>
    </source>
</evidence>
<dbReference type="GO" id="GO:0006508">
    <property type="term" value="P:proteolysis"/>
    <property type="evidence" value="ECO:0007669"/>
    <property type="project" value="UniProtKB-KW"/>
</dbReference>
<dbReference type="Proteomes" id="UP000230709">
    <property type="component" value="Chromosome"/>
</dbReference>
<gene>
    <name evidence="6" type="ORF">CQW49_07360</name>
</gene>
<keyword evidence="4" id="KW-0788">Thiol protease</keyword>
<dbReference type="RefSeq" id="WP_003612651.1">
    <property type="nucleotide sequence ID" value="NZ_ADVE02000001.1"/>
</dbReference>
<keyword evidence="3" id="KW-0378">Hydrolase</keyword>
<accession>A0A2D2CYB2</accession>
<dbReference type="AlphaFoldDB" id="A0A2D2CYB2"/>
<dbReference type="InterPro" id="IPR038765">
    <property type="entry name" value="Papain-like_cys_pep_sf"/>
</dbReference>
<evidence type="ECO:0000313" key="7">
    <source>
        <dbReference type="Proteomes" id="UP000230709"/>
    </source>
</evidence>
<evidence type="ECO:0000256" key="3">
    <source>
        <dbReference type="ARBA" id="ARBA00022801"/>
    </source>
</evidence>
<dbReference type="InterPro" id="IPR000064">
    <property type="entry name" value="NLP_P60_dom"/>
</dbReference>
<evidence type="ECO:0000259" key="5">
    <source>
        <dbReference type="PROSITE" id="PS51935"/>
    </source>
</evidence>
<dbReference type="PROSITE" id="PS51935">
    <property type="entry name" value="NLPC_P60"/>
    <property type="match status" value="1"/>
</dbReference>
<comment type="similarity">
    <text evidence="1">Belongs to the peptidase C40 family.</text>
</comment>
<dbReference type="KEGG" id="mtw:CQW49_07360"/>
<sequence>MTHWSTDYIGLPWRAGGRTRDGVDCYGLARLVYAERLGIDLPGYDESYATAEEWVELAALIDGGLAAGPWREIALDEAREYDGLLFRRGGLATHIGLFVAPGLVLHASAGRASAIQRLERVPLALAKILRHSSRP</sequence>
<keyword evidence="2" id="KW-0645">Protease</keyword>
<dbReference type="STRING" id="595536.GCA_000178815_03683"/>
<dbReference type="GO" id="GO:0008234">
    <property type="term" value="F:cysteine-type peptidase activity"/>
    <property type="evidence" value="ECO:0007669"/>
    <property type="project" value="UniProtKB-KW"/>
</dbReference>
<dbReference type="Gene3D" id="3.90.1720.10">
    <property type="entry name" value="endopeptidase domain like (from Nostoc punctiforme)"/>
    <property type="match status" value="1"/>
</dbReference>
<dbReference type="Pfam" id="PF00877">
    <property type="entry name" value="NLPC_P60"/>
    <property type="match status" value="1"/>
</dbReference>
<reference evidence="7" key="1">
    <citation type="submission" date="2017-10" db="EMBL/GenBank/DDBJ databases">
        <title>Completed PacBio SMRT sequence of Methylosinus trichosporium OB3b reveals presence of a third large plasmid.</title>
        <authorList>
            <person name="Charles T.C."/>
            <person name="Lynch M.D.J."/>
            <person name="Heil J.R."/>
            <person name="Cheng J."/>
        </authorList>
    </citation>
    <scope>NUCLEOTIDE SEQUENCE [LARGE SCALE GENOMIC DNA]</scope>
    <source>
        <strain evidence="7">OB3b</strain>
    </source>
</reference>
<keyword evidence="7" id="KW-1185">Reference proteome</keyword>
<dbReference type="EMBL" id="CP023737">
    <property type="protein sequence ID" value="ATQ67728.1"/>
    <property type="molecule type" value="Genomic_DNA"/>
</dbReference>
<protein>
    <recommendedName>
        <fullName evidence="5">NlpC/P60 domain-containing protein</fullName>
    </recommendedName>
</protein>
<evidence type="ECO:0000313" key="6">
    <source>
        <dbReference type="EMBL" id="ATQ67728.1"/>
    </source>
</evidence>
<evidence type="ECO:0000256" key="4">
    <source>
        <dbReference type="ARBA" id="ARBA00022807"/>
    </source>
</evidence>